<dbReference type="AlphaFoldDB" id="K1LC80"/>
<dbReference type="RefSeq" id="WP_009184625.1">
    <property type="nucleotide sequence ID" value="NZ_AMGM01000018.1"/>
</dbReference>
<keyword evidence="1" id="KW-0732">Signal</keyword>
<reference evidence="2 3" key="1">
    <citation type="journal article" date="2012" name="J. Bacteriol.">
        <title>Draft Genome Sequence of Cecembia lonarensis Strain LW9T, Isolated from Lonar Lake, a Haloalkaline Lake in India.</title>
        <authorList>
            <person name="Shivaji S."/>
            <person name="Ara S."/>
            <person name="Singh A."/>
            <person name="Pinnaka A.K."/>
        </authorList>
    </citation>
    <scope>NUCLEOTIDE SEQUENCE [LARGE SCALE GENOMIC DNA]</scope>
    <source>
        <strain evidence="2 3">LW9</strain>
    </source>
</reference>
<keyword evidence="3" id="KW-1185">Reference proteome</keyword>
<dbReference type="EMBL" id="AMGM01000018">
    <property type="protein sequence ID" value="EKB49807.1"/>
    <property type="molecule type" value="Genomic_DNA"/>
</dbReference>
<organism evidence="2 3">
    <name type="scientific">Cecembia lonarensis (strain CCUG 58316 / KCTC 22772 / LW9)</name>
    <dbReference type="NCBI Taxonomy" id="1225176"/>
    <lineage>
        <taxon>Bacteria</taxon>
        <taxon>Pseudomonadati</taxon>
        <taxon>Bacteroidota</taxon>
        <taxon>Cytophagia</taxon>
        <taxon>Cytophagales</taxon>
        <taxon>Cyclobacteriaceae</taxon>
        <taxon>Cecembia</taxon>
    </lineage>
</organism>
<evidence type="ECO:0008006" key="4">
    <source>
        <dbReference type="Google" id="ProtNLM"/>
    </source>
</evidence>
<evidence type="ECO:0000256" key="1">
    <source>
        <dbReference type="SAM" id="SignalP"/>
    </source>
</evidence>
<name>K1LC80_CECL9</name>
<comment type="caution">
    <text evidence="2">The sequence shown here is derived from an EMBL/GenBank/DDBJ whole genome shotgun (WGS) entry which is preliminary data.</text>
</comment>
<dbReference type="OrthoDB" id="835046at2"/>
<protein>
    <recommendedName>
        <fullName evidence="4">DUF2490 domain-containing protein</fullName>
    </recommendedName>
</protein>
<sequence length="255" mass="29885">MKRWLFLLSFVLVQVAVFAQDKQRTLFWNAGTHNTWERDFAYSPLLYQGASFGFTLGYASVGEKKTDEVYLHFSRIPMQNAFEASMIGTHAQVMTYTFYKAAWLPEKFTLGWSNNNALSLRNFQDAQNFNPRFDFHTSFGPAARYQTFFGKAEQWRFSSQAHWQVIGFLFSASYVTSPPDPFLHEQSTFNAFWQSIRLFQPFQQQDLGILNQLFYQLPNGNEIGVGYRFNYTNLENAQRSQRSIGHYFFQLNFQL</sequence>
<gene>
    <name evidence="2" type="ORF">B879_01590</name>
</gene>
<accession>K1LC80</accession>
<dbReference type="Proteomes" id="UP000004478">
    <property type="component" value="Unassembled WGS sequence"/>
</dbReference>
<feature type="signal peptide" evidence="1">
    <location>
        <begin position="1"/>
        <end position="19"/>
    </location>
</feature>
<proteinExistence type="predicted"/>
<evidence type="ECO:0000313" key="2">
    <source>
        <dbReference type="EMBL" id="EKB49807.1"/>
    </source>
</evidence>
<feature type="chain" id="PRO_5003847442" description="DUF2490 domain-containing protein" evidence="1">
    <location>
        <begin position="20"/>
        <end position="255"/>
    </location>
</feature>
<evidence type="ECO:0000313" key="3">
    <source>
        <dbReference type="Proteomes" id="UP000004478"/>
    </source>
</evidence>